<organism evidence="1 2">
    <name type="scientific">Pristionchus pacificus</name>
    <name type="common">Parasitic nematode worm</name>
    <dbReference type="NCBI Taxonomy" id="54126"/>
    <lineage>
        <taxon>Eukaryota</taxon>
        <taxon>Metazoa</taxon>
        <taxon>Ecdysozoa</taxon>
        <taxon>Nematoda</taxon>
        <taxon>Chromadorea</taxon>
        <taxon>Rhabditida</taxon>
        <taxon>Rhabditina</taxon>
        <taxon>Diplogasteromorpha</taxon>
        <taxon>Diplogasteroidea</taxon>
        <taxon>Neodiplogasteridae</taxon>
        <taxon>Pristionchus</taxon>
    </lineage>
</organism>
<gene>
    <name evidence="1" type="primary">WBGene00284698</name>
</gene>
<evidence type="ECO:0000313" key="1">
    <source>
        <dbReference type="EnsemblMetazoa" id="PPA46329.1"/>
    </source>
</evidence>
<reference evidence="1" key="2">
    <citation type="submission" date="2022-06" db="UniProtKB">
        <authorList>
            <consortium name="EnsemblMetazoa"/>
        </authorList>
    </citation>
    <scope>IDENTIFICATION</scope>
    <source>
        <strain evidence="1">PS312</strain>
    </source>
</reference>
<sequence length="113" mass="12946">MYNSHLAHGRHQISIGVVDKLQTEERAAEKYERRHIENNREKPHILTVSEMAMSCLAVWQLAPVKKSKSHNLASSVDRDWLNRLAQLPDVRPAPTTAVELQLKNKNTTIEHFA</sequence>
<name>A0A2A6CDE8_PRIPA</name>
<dbReference type="EnsemblMetazoa" id="PPA46329.1">
    <property type="protein sequence ID" value="PPA46329.1"/>
    <property type="gene ID" value="WBGene00284698"/>
</dbReference>
<accession>A0A2A6CDE8</accession>
<protein>
    <submittedName>
        <fullName evidence="1">Uncharacterized protein</fullName>
    </submittedName>
</protein>
<proteinExistence type="predicted"/>
<reference evidence="2" key="1">
    <citation type="journal article" date="2008" name="Nat. Genet.">
        <title>The Pristionchus pacificus genome provides a unique perspective on nematode lifestyle and parasitism.</title>
        <authorList>
            <person name="Dieterich C."/>
            <person name="Clifton S.W."/>
            <person name="Schuster L.N."/>
            <person name="Chinwalla A."/>
            <person name="Delehaunty K."/>
            <person name="Dinkelacker I."/>
            <person name="Fulton L."/>
            <person name="Fulton R."/>
            <person name="Godfrey J."/>
            <person name="Minx P."/>
            <person name="Mitreva M."/>
            <person name="Roeseler W."/>
            <person name="Tian H."/>
            <person name="Witte H."/>
            <person name="Yang S.P."/>
            <person name="Wilson R.K."/>
            <person name="Sommer R.J."/>
        </authorList>
    </citation>
    <scope>NUCLEOTIDE SEQUENCE [LARGE SCALE GENOMIC DNA]</scope>
    <source>
        <strain evidence="2">PS312</strain>
    </source>
</reference>
<evidence type="ECO:0000313" key="2">
    <source>
        <dbReference type="Proteomes" id="UP000005239"/>
    </source>
</evidence>
<accession>A0A8R1V235</accession>
<dbReference type="AlphaFoldDB" id="A0A2A6CDE8"/>
<dbReference type="Proteomes" id="UP000005239">
    <property type="component" value="Unassembled WGS sequence"/>
</dbReference>
<keyword evidence="2" id="KW-1185">Reference proteome</keyword>